<dbReference type="InterPro" id="IPR014721">
    <property type="entry name" value="Ribsml_uS5_D2-typ_fold_subgr"/>
</dbReference>
<dbReference type="KEGG" id="aft:BBF96_15700"/>
<feature type="short sequence motif" description="RadA KNRFG motif" evidence="11">
    <location>
        <begin position="249"/>
        <end position="253"/>
    </location>
</feature>
<dbReference type="SUPFAM" id="SSF54211">
    <property type="entry name" value="Ribosomal protein S5 domain 2-like"/>
    <property type="match status" value="1"/>
</dbReference>
<dbReference type="SUPFAM" id="SSF52540">
    <property type="entry name" value="P-loop containing nucleoside triphosphate hydrolases"/>
    <property type="match status" value="1"/>
</dbReference>
<feature type="domain" description="RecA family profile 1" evidence="14">
    <location>
        <begin position="63"/>
        <end position="212"/>
    </location>
</feature>
<keyword evidence="7 11" id="KW-0067">ATP-binding</keyword>
<feature type="binding site" evidence="11">
    <location>
        <begin position="92"/>
        <end position="99"/>
    </location>
    <ligand>
        <name>ATP</name>
        <dbReference type="ChEBI" id="CHEBI:30616"/>
    </ligand>
</feature>
<dbReference type="Gene3D" id="3.30.230.10">
    <property type="match status" value="1"/>
</dbReference>
<evidence type="ECO:0000313" key="16">
    <source>
        <dbReference type="Proteomes" id="UP000267250"/>
    </source>
</evidence>
<keyword evidence="4 13" id="KW-0863">Zinc-finger</keyword>
<dbReference type="GO" id="GO:0000725">
    <property type="term" value="P:recombinational repair"/>
    <property type="evidence" value="ECO:0007669"/>
    <property type="project" value="UniProtKB-UniRule"/>
</dbReference>
<dbReference type="FunFam" id="3.40.50.300:FF:000050">
    <property type="entry name" value="DNA repair protein RadA"/>
    <property type="match status" value="1"/>
</dbReference>
<dbReference type="GO" id="GO:0003684">
    <property type="term" value="F:damaged DNA binding"/>
    <property type="evidence" value="ECO:0007669"/>
    <property type="project" value="InterPro"/>
</dbReference>
<sequence length="453" mass="50038">MAKKKTRFICQKCGYEAIKWYGQCPDCKEWNTLVEEIVTSQQRKERPTLVNPPQSIRKLKTDRYQRLKTLLGELDRVLGGGIVPGSLILIGGDPGIGKSTLLLQVADRIARDYGKVLYVTGEESGSQVRMRAERLKTMCEKLYVQSENNIFTIEEGINKINPIMVIVDSIQTIFNPDLSSAPGSISQVRETSSHLMRIAKERGIPIFVVGHVTKEGSLAGPRVLEHMVDTVLYFEGDRHHSYRILRAVKNRFGSTNEIGIFEMQQTGLIEVPNPSEVFLSERPQGASGSVVIPSVEGSRPILIELQALVSSANFATPQRMTAGVDRNRVALVLAVLEKKIGMYIQSQDVYINVVGGVRLSEPALDLGIAVACASSYREKPIDSKVAIVGEVGLAGEIRAVQQIEARVKEAKKLGFTRVIMPWSNYKAMDFDPEMELVGVKDLNEALSLLLGGE</sequence>
<proteinExistence type="inferred from homology"/>
<keyword evidence="3 11" id="KW-0227">DNA damage</keyword>
<dbReference type="PANTHER" id="PTHR32472:SF10">
    <property type="entry name" value="DNA REPAIR PROTEIN RADA-LIKE PROTEIN"/>
    <property type="match status" value="1"/>
</dbReference>
<dbReference type="InterPro" id="IPR020588">
    <property type="entry name" value="RecA_ATP-bd"/>
</dbReference>
<dbReference type="GO" id="GO:0005524">
    <property type="term" value="F:ATP binding"/>
    <property type="evidence" value="ECO:0007669"/>
    <property type="project" value="UniProtKB-UniRule"/>
</dbReference>
<comment type="function">
    <text evidence="11">Plays a role in repairing double-strand DNA breaks, probably involving stabilizing or processing branched DNA or blocked replication forks.</text>
</comment>
<dbReference type="GO" id="GO:0005829">
    <property type="term" value="C:cytosol"/>
    <property type="evidence" value="ECO:0007669"/>
    <property type="project" value="TreeGrafter"/>
</dbReference>
<evidence type="ECO:0000256" key="4">
    <source>
        <dbReference type="ARBA" id="ARBA00022771"/>
    </source>
</evidence>
<dbReference type="Gene3D" id="3.40.50.300">
    <property type="entry name" value="P-loop containing nucleotide triphosphate hydrolases"/>
    <property type="match status" value="1"/>
</dbReference>
<dbReference type="OrthoDB" id="9803906at2"/>
<dbReference type="GO" id="GO:0140664">
    <property type="term" value="F:ATP-dependent DNA damage sensor activity"/>
    <property type="evidence" value="ECO:0007669"/>
    <property type="project" value="InterPro"/>
</dbReference>
<comment type="domain">
    <text evidence="11">The middle region has homology to RecA with ATPase motifs including the RadA KNRFG motif, while the C-terminus is homologous to Lon protease.</text>
</comment>
<keyword evidence="5" id="KW-0378">Hydrolase</keyword>
<dbReference type="AlphaFoldDB" id="A0A3Q9HSC8"/>
<evidence type="ECO:0000256" key="1">
    <source>
        <dbReference type="ARBA" id="ARBA00022723"/>
    </source>
</evidence>
<gene>
    <name evidence="11" type="primary">radA</name>
    <name evidence="15" type="ORF">BBF96_15700</name>
</gene>
<evidence type="ECO:0000256" key="7">
    <source>
        <dbReference type="ARBA" id="ARBA00022840"/>
    </source>
</evidence>
<accession>A0A3Q9HSC8</accession>
<evidence type="ECO:0000256" key="5">
    <source>
        <dbReference type="ARBA" id="ARBA00022801"/>
    </source>
</evidence>
<dbReference type="NCBIfam" id="TIGR00416">
    <property type="entry name" value="sms"/>
    <property type="match status" value="1"/>
</dbReference>
<evidence type="ECO:0000256" key="2">
    <source>
        <dbReference type="ARBA" id="ARBA00022741"/>
    </source>
</evidence>
<dbReference type="PRINTS" id="PR01874">
    <property type="entry name" value="DNAREPAIRADA"/>
</dbReference>
<dbReference type="Pfam" id="PF13481">
    <property type="entry name" value="AAA_25"/>
    <property type="match status" value="1"/>
</dbReference>
<organism evidence="15 16">
    <name type="scientific">Anoxybacter fermentans</name>
    <dbReference type="NCBI Taxonomy" id="1323375"/>
    <lineage>
        <taxon>Bacteria</taxon>
        <taxon>Bacillati</taxon>
        <taxon>Bacillota</taxon>
        <taxon>Clostridia</taxon>
        <taxon>Halanaerobiales</taxon>
        <taxon>Anoxybacter</taxon>
    </lineage>
</organism>
<evidence type="ECO:0000256" key="3">
    <source>
        <dbReference type="ARBA" id="ARBA00022763"/>
    </source>
</evidence>
<protein>
    <recommendedName>
        <fullName evidence="11 12">DNA repair protein RadA</fullName>
    </recommendedName>
</protein>
<evidence type="ECO:0000256" key="13">
    <source>
        <dbReference type="RuleBase" id="RU003555"/>
    </source>
</evidence>
<dbReference type="RefSeq" id="WP_127018055.1">
    <property type="nucleotide sequence ID" value="NZ_CP016379.1"/>
</dbReference>
<name>A0A3Q9HSC8_9FIRM</name>
<evidence type="ECO:0000313" key="15">
    <source>
        <dbReference type="EMBL" id="AZR74686.1"/>
    </source>
</evidence>
<dbReference type="Pfam" id="PF13541">
    <property type="entry name" value="ChlI"/>
    <property type="match status" value="1"/>
</dbReference>
<dbReference type="CDD" id="cd01121">
    <property type="entry name" value="RadA_SMS_N"/>
    <property type="match status" value="1"/>
</dbReference>
<dbReference type="InterPro" id="IPR020568">
    <property type="entry name" value="Ribosomal_Su5_D2-typ_SF"/>
</dbReference>
<evidence type="ECO:0000256" key="11">
    <source>
        <dbReference type="HAMAP-Rule" id="MF_01498"/>
    </source>
</evidence>
<dbReference type="Pfam" id="PF18073">
    <property type="entry name" value="Zn_ribbon_LapB"/>
    <property type="match status" value="1"/>
</dbReference>
<dbReference type="Proteomes" id="UP000267250">
    <property type="component" value="Chromosome"/>
</dbReference>
<dbReference type="HAMAP" id="MF_01498">
    <property type="entry name" value="RadA_bact"/>
    <property type="match status" value="1"/>
</dbReference>
<keyword evidence="1 11" id="KW-0479">Metal-binding</keyword>
<reference evidence="15 16" key="1">
    <citation type="submission" date="2016-07" db="EMBL/GenBank/DDBJ databases">
        <title>Genome and transcriptome analysis of iron-reducing fermentative bacteria Anoxybacter fermentans.</title>
        <authorList>
            <person name="Zeng X."/>
            <person name="Shao Z."/>
        </authorList>
    </citation>
    <scope>NUCLEOTIDE SEQUENCE [LARGE SCALE GENOMIC DNA]</scope>
    <source>
        <strain evidence="15 16">DY22613</strain>
    </source>
</reference>
<dbReference type="InterPro" id="IPR027417">
    <property type="entry name" value="P-loop_NTPase"/>
</dbReference>
<dbReference type="GO" id="GO:0008270">
    <property type="term" value="F:zinc ion binding"/>
    <property type="evidence" value="ECO:0007669"/>
    <property type="project" value="UniProtKB-KW"/>
</dbReference>
<keyword evidence="9 11" id="KW-0238">DNA-binding</keyword>
<dbReference type="InterPro" id="IPR041166">
    <property type="entry name" value="Rubredoxin_2"/>
</dbReference>
<keyword evidence="8 11" id="KW-0346">Stress response</keyword>
<evidence type="ECO:0000256" key="12">
    <source>
        <dbReference type="NCBIfam" id="TIGR00416"/>
    </source>
</evidence>
<feature type="region of interest" description="Lon-protease-like" evidence="11">
    <location>
        <begin position="348"/>
        <end position="453"/>
    </location>
</feature>
<evidence type="ECO:0000256" key="8">
    <source>
        <dbReference type="ARBA" id="ARBA00023016"/>
    </source>
</evidence>
<keyword evidence="6 13" id="KW-0862">Zinc</keyword>
<dbReference type="PANTHER" id="PTHR32472">
    <property type="entry name" value="DNA REPAIR PROTEIN RADA"/>
    <property type="match status" value="1"/>
</dbReference>
<dbReference type="InterPro" id="IPR003593">
    <property type="entry name" value="AAA+_ATPase"/>
</dbReference>
<evidence type="ECO:0000256" key="10">
    <source>
        <dbReference type="ARBA" id="ARBA00023204"/>
    </source>
</evidence>
<dbReference type="InterPro" id="IPR004504">
    <property type="entry name" value="DNA_repair_RadA"/>
</dbReference>
<comment type="function">
    <text evidence="13">DNA-dependent ATPase involved in processing of recombination intermediates, plays a role in repairing DNA breaks. Stimulates the branch migration of RecA-mediated strand transfer reactions, allowing the 3' invading strand to extend heteroduplex DNA faster. Binds ssDNA in the presence of ADP but not other nucleotides, has ATPase activity that is stimulated by ssDNA and various branched DNA structures, but inhibited by SSB. Does not have RecA's homology-searching function.</text>
</comment>
<dbReference type="EMBL" id="CP016379">
    <property type="protein sequence ID" value="AZR74686.1"/>
    <property type="molecule type" value="Genomic_DNA"/>
</dbReference>
<dbReference type="PROSITE" id="PS50162">
    <property type="entry name" value="RECA_2"/>
    <property type="match status" value="1"/>
</dbReference>
<keyword evidence="16" id="KW-1185">Reference proteome</keyword>
<evidence type="ECO:0000256" key="6">
    <source>
        <dbReference type="ARBA" id="ARBA00022833"/>
    </source>
</evidence>
<keyword evidence="10 11" id="KW-0234">DNA repair</keyword>
<evidence type="ECO:0000256" key="9">
    <source>
        <dbReference type="ARBA" id="ARBA00023125"/>
    </source>
</evidence>
<dbReference type="SMART" id="SM00382">
    <property type="entry name" value="AAA"/>
    <property type="match status" value="1"/>
</dbReference>
<evidence type="ECO:0000259" key="14">
    <source>
        <dbReference type="PROSITE" id="PS50162"/>
    </source>
</evidence>
<comment type="similarity">
    <text evidence="11 13">Belongs to the RecA family. RadA subfamily.</text>
</comment>
<dbReference type="GO" id="GO:0016787">
    <property type="term" value="F:hydrolase activity"/>
    <property type="evidence" value="ECO:0007669"/>
    <property type="project" value="UniProtKB-KW"/>
</dbReference>
<keyword evidence="2 11" id="KW-0547">Nucleotide-binding</keyword>